<dbReference type="InterPro" id="IPR027482">
    <property type="entry name" value="Sec1-like_dom2"/>
</dbReference>
<comment type="caution">
    <text evidence="2">The sequence shown here is derived from an EMBL/GenBank/DDBJ whole genome shotgun (WGS) entry which is preliminary data.</text>
</comment>
<dbReference type="Proteomes" id="UP001187471">
    <property type="component" value="Unassembled WGS sequence"/>
</dbReference>
<evidence type="ECO:0000256" key="1">
    <source>
        <dbReference type="ARBA" id="ARBA00009884"/>
    </source>
</evidence>
<proteinExistence type="inferred from homology"/>
<sequence>MFQKGDKTSSEEMSAVFQLGFVTDDERALEKLFGVEESSRISDECLSLMATRIATVFASLGEFPSIRYHAAKSLDPATVTTFRELIPTKLAAGVLDCLLKLPGFPQKETCELLVLDRSIDQIAPLMHEWTYDAMCHDLLNIEGNKYMHEVSVPSKTGGLPEKKEVLLEDHDPVWLELRDAHIAEASERLHEKMTRFMSKNKAAQIYQHSRDGGELSTRDLQKMVQALPQYNEQTEKLSIHADIAAKLNRLVGELGLKELGQLEQDLVFGDAGTDEVLNYLGTKPDVTRENKLRLLMIYAAIYPEKIKDHHVIKLMELARLPTDDMNAVHNMRLLEGSFDARRTYTGIFSVFNKVGINRSLKCFS</sequence>
<dbReference type="GO" id="GO:0016192">
    <property type="term" value="P:vesicle-mediated transport"/>
    <property type="evidence" value="ECO:0007669"/>
    <property type="project" value="InterPro"/>
</dbReference>
<dbReference type="EMBL" id="JAVXUO010002523">
    <property type="protein sequence ID" value="KAK2972435.1"/>
    <property type="molecule type" value="Genomic_DNA"/>
</dbReference>
<dbReference type="SUPFAM" id="SSF56815">
    <property type="entry name" value="Sec1/munc18-like (SM) proteins"/>
    <property type="match status" value="1"/>
</dbReference>
<dbReference type="Gene3D" id="3.90.830.10">
    <property type="entry name" value="Syntaxin Binding Protein 1, Chain A, domain 2"/>
    <property type="match status" value="1"/>
</dbReference>
<evidence type="ECO:0000313" key="3">
    <source>
        <dbReference type="Proteomes" id="UP001187471"/>
    </source>
</evidence>
<reference evidence="2" key="1">
    <citation type="submission" date="2022-12" db="EMBL/GenBank/DDBJ databases">
        <title>Draft genome assemblies for two species of Escallonia (Escalloniales).</title>
        <authorList>
            <person name="Chanderbali A."/>
            <person name="Dervinis C."/>
            <person name="Anghel I."/>
            <person name="Soltis D."/>
            <person name="Soltis P."/>
            <person name="Zapata F."/>
        </authorList>
    </citation>
    <scope>NUCLEOTIDE SEQUENCE</scope>
    <source>
        <strain evidence="2">UCBG92.1500</strain>
        <tissue evidence="2">Leaf</tissue>
    </source>
</reference>
<evidence type="ECO:0000313" key="2">
    <source>
        <dbReference type="EMBL" id="KAK2972435.1"/>
    </source>
</evidence>
<comment type="similarity">
    <text evidence="1">Belongs to the STXBP/unc-18/SEC1 family.</text>
</comment>
<dbReference type="InterPro" id="IPR001619">
    <property type="entry name" value="Sec1-like"/>
</dbReference>
<dbReference type="Pfam" id="PF00995">
    <property type="entry name" value="Sec1"/>
    <property type="match status" value="1"/>
</dbReference>
<accession>A0AA88U6D1</accession>
<dbReference type="Gene3D" id="3.40.50.1910">
    <property type="match status" value="1"/>
</dbReference>
<dbReference type="InterPro" id="IPR043127">
    <property type="entry name" value="Sec-1-like_dom3a"/>
</dbReference>
<dbReference type="Gene3D" id="1.25.40.60">
    <property type="match status" value="1"/>
</dbReference>
<dbReference type="AlphaFoldDB" id="A0AA88U6D1"/>
<name>A0AA88U6D1_9ASTE</name>
<protein>
    <submittedName>
        <fullName evidence="2">Uncharacterized protein</fullName>
    </submittedName>
</protein>
<gene>
    <name evidence="2" type="ORF">RJ640_003861</name>
</gene>
<organism evidence="2 3">
    <name type="scientific">Escallonia rubra</name>
    <dbReference type="NCBI Taxonomy" id="112253"/>
    <lineage>
        <taxon>Eukaryota</taxon>
        <taxon>Viridiplantae</taxon>
        <taxon>Streptophyta</taxon>
        <taxon>Embryophyta</taxon>
        <taxon>Tracheophyta</taxon>
        <taxon>Spermatophyta</taxon>
        <taxon>Magnoliopsida</taxon>
        <taxon>eudicotyledons</taxon>
        <taxon>Gunneridae</taxon>
        <taxon>Pentapetalae</taxon>
        <taxon>asterids</taxon>
        <taxon>campanulids</taxon>
        <taxon>Escalloniales</taxon>
        <taxon>Escalloniaceae</taxon>
        <taxon>Escallonia</taxon>
    </lineage>
</organism>
<keyword evidence="3" id="KW-1185">Reference proteome</keyword>
<dbReference type="InterPro" id="IPR036045">
    <property type="entry name" value="Sec1-like_sf"/>
</dbReference>
<dbReference type="PANTHER" id="PTHR11679">
    <property type="entry name" value="VESICLE PROTEIN SORTING-ASSOCIATED"/>
    <property type="match status" value="1"/>
</dbReference>